<dbReference type="CDD" id="cd00170">
    <property type="entry name" value="SEC14"/>
    <property type="match status" value="1"/>
</dbReference>
<dbReference type="Proteomes" id="UP000652761">
    <property type="component" value="Unassembled WGS sequence"/>
</dbReference>
<evidence type="ECO:0000313" key="5">
    <source>
        <dbReference type="Proteomes" id="UP000652761"/>
    </source>
</evidence>
<name>A0A843TX83_COLES</name>
<accession>A0A843TX83</accession>
<proteinExistence type="predicted"/>
<dbReference type="PANTHER" id="PTHR47041">
    <property type="entry name" value="SEC14 CYTOSOLIC FACTOR FAMILY PROTEIN / PHOSPHOGLYCERIDE TRANSFER FAMILY PROTEIN"/>
    <property type="match status" value="1"/>
</dbReference>
<dbReference type="InterPro" id="IPR036865">
    <property type="entry name" value="CRAL-TRIO_dom_sf"/>
</dbReference>
<organism evidence="4 5">
    <name type="scientific">Colocasia esculenta</name>
    <name type="common">Wild taro</name>
    <name type="synonym">Arum esculentum</name>
    <dbReference type="NCBI Taxonomy" id="4460"/>
    <lineage>
        <taxon>Eukaryota</taxon>
        <taxon>Viridiplantae</taxon>
        <taxon>Streptophyta</taxon>
        <taxon>Embryophyta</taxon>
        <taxon>Tracheophyta</taxon>
        <taxon>Spermatophyta</taxon>
        <taxon>Magnoliopsida</taxon>
        <taxon>Liliopsida</taxon>
        <taxon>Araceae</taxon>
        <taxon>Aroideae</taxon>
        <taxon>Colocasieae</taxon>
        <taxon>Colocasia</taxon>
    </lineage>
</organism>
<evidence type="ECO:0000256" key="2">
    <source>
        <dbReference type="SAM" id="Phobius"/>
    </source>
</evidence>
<dbReference type="InterPro" id="IPR001251">
    <property type="entry name" value="CRAL-TRIO_dom"/>
</dbReference>
<dbReference type="OrthoDB" id="1434354at2759"/>
<dbReference type="Pfam" id="PF00650">
    <property type="entry name" value="CRAL_TRIO"/>
    <property type="match status" value="1"/>
</dbReference>
<dbReference type="SMART" id="SM00516">
    <property type="entry name" value="SEC14"/>
    <property type="match status" value="1"/>
</dbReference>
<feature type="region of interest" description="Disordered" evidence="1">
    <location>
        <begin position="1"/>
        <end position="21"/>
    </location>
</feature>
<keyword evidence="2" id="KW-1133">Transmembrane helix</keyword>
<evidence type="ECO:0000313" key="4">
    <source>
        <dbReference type="EMBL" id="MQL74746.1"/>
    </source>
</evidence>
<feature type="compositionally biased region" description="Basic and acidic residues" evidence="1">
    <location>
        <begin position="140"/>
        <end position="155"/>
    </location>
</feature>
<feature type="region of interest" description="Disordered" evidence="1">
    <location>
        <begin position="140"/>
        <end position="163"/>
    </location>
</feature>
<evidence type="ECO:0000256" key="1">
    <source>
        <dbReference type="SAM" id="MobiDB-lite"/>
    </source>
</evidence>
<dbReference type="SUPFAM" id="SSF52087">
    <property type="entry name" value="CRAL/TRIO domain"/>
    <property type="match status" value="1"/>
</dbReference>
<keyword evidence="5" id="KW-1185">Reference proteome</keyword>
<dbReference type="EMBL" id="NMUH01000221">
    <property type="protein sequence ID" value="MQL74746.1"/>
    <property type="molecule type" value="Genomic_DNA"/>
</dbReference>
<dbReference type="Gene3D" id="3.40.525.10">
    <property type="entry name" value="CRAL-TRIO lipid binding domain"/>
    <property type="match status" value="1"/>
</dbReference>
<dbReference type="AlphaFoldDB" id="A0A843TX83"/>
<dbReference type="PANTHER" id="PTHR47041:SF2">
    <property type="entry name" value="SEC14 CYTOSOLIC FACTOR FAMILY PROTEIN _ PHOSPHOGLYCERIDE TRANSFER FAMILY PROTEIN"/>
    <property type="match status" value="1"/>
</dbReference>
<feature type="transmembrane region" description="Helical" evidence="2">
    <location>
        <begin position="449"/>
        <end position="469"/>
    </location>
</feature>
<reference evidence="4" key="1">
    <citation type="submission" date="2017-07" db="EMBL/GenBank/DDBJ databases">
        <title>Taro Niue Genome Assembly and Annotation.</title>
        <authorList>
            <person name="Atibalentja N."/>
            <person name="Keating K."/>
            <person name="Fields C.J."/>
        </authorList>
    </citation>
    <scope>NUCLEOTIDE SEQUENCE</scope>
    <source>
        <strain evidence="4">Niue_2</strain>
        <tissue evidence="4">Leaf</tissue>
    </source>
</reference>
<comment type="caution">
    <text evidence="4">The sequence shown here is derived from an EMBL/GenBank/DDBJ whole genome shotgun (WGS) entry which is preliminary data.</text>
</comment>
<evidence type="ECO:0000259" key="3">
    <source>
        <dbReference type="PROSITE" id="PS50191"/>
    </source>
</evidence>
<gene>
    <name evidence="4" type="ORF">Taro_007115</name>
</gene>
<feature type="domain" description="CRAL-TRIO" evidence="3">
    <location>
        <begin position="248"/>
        <end position="396"/>
    </location>
</feature>
<sequence length="479" mass="53516">MGDLTHASSSSKHSEVSTNMINKRSTKCSLAATSPRLVSAKMVKRMIPLTHFGLEGGTTGRILLFLLKVAALEAVRRFSRVKCPMIWKVLQGLQILTYSPFKWIQRWAPIRSLVKGMQTISRPLLLLSVASAFSDSEKSEERFDSTEDSQQHSESSDLQPASNLRTIEEPQEDVASENWLLQLHSELEKQGIVLPERINDAELRRFYTAANGDFSCLLRSIRRTIRWRETYGLLSPQELESWSHLVFWHGYDVKLRPCLIIRLGLACTSLSPSERPSFAQAIVSQLEHGVLFLVNEEDPRVTVLMDCEGLSPFRIPMQVMRSCSILTQDHYPNRLGTLFVVRLPPVVRVIAQTFIQILKPTTRKKLQFLADIHPKALSELLESVPSFLGGNCSCDKCETLRSASNSTRARAQASSGGPADGNSSENELAAADPYLSMDTAVNSNCEQTLRTAIVAMLMLWIFIAFLVGMQDADALSFLS</sequence>
<keyword evidence="2" id="KW-0472">Membrane</keyword>
<keyword evidence="2" id="KW-0812">Transmembrane</keyword>
<protein>
    <recommendedName>
        <fullName evidence="3">CRAL-TRIO domain-containing protein</fullName>
    </recommendedName>
</protein>
<dbReference type="PROSITE" id="PS50191">
    <property type="entry name" value="CRAL_TRIO"/>
    <property type="match status" value="1"/>
</dbReference>